<dbReference type="HOGENOM" id="CLU_020027_11_2_10"/>
<dbReference type="STRING" id="1166018.FAES_4147"/>
<dbReference type="EMBL" id="HE796683">
    <property type="protein sequence ID" value="CCH02147.1"/>
    <property type="molecule type" value="Genomic_DNA"/>
</dbReference>
<dbReference type="eggNOG" id="COG1680">
    <property type="taxonomic scope" value="Bacteria"/>
</dbReference>
<dbReference type="PATRIC" id="fig|1166018.3.peg.1100"/>
<dbReference type="Gene3D" id="3.40.710.10">
    <property type="entry name" value="DD-peptidase/beta-lactamase superfamily"/>
    <property type="match status" value="1"/>
</dbReference>
<reference evidence="3 4" key="1">
    <citation type="journal article" date="2012" name="J. Bacteriol.">
        <title>Genome Sequence of Fibrella aestuarina BUZ 2T, a Filamentous Marine Bacterium.</title>
        <authorList>
            <person name="Filippini M."/>
            <person name="Qi W."/>
            <person name="Blom J."/>
            <person name="Goesmann A."/>
            <person name="Smits T.H."/>
            <person name="Bagheri H.C."/>
        </authorList>
    </citation>
    <scope>NUCLEOTIDE SEQUENCE [LARGE SCALE GENOMIC DNA]</scope>
    <source>
        <strain evidence="4">BUZ 2T</strain>
    </source>
</reference>
<organism evidence="3 4">
    <name type="scientific">Fibrella aestuarina BUZ 2</name>
    <dbReference type="NCBI Taxonomy" id="1166018"/>
    <lineage>
        <taxon>Bacteria</taxon>
        <taxon>Pseudomonadati</taxon>
        <taxon>Bacteroidota</taxon>
        <taxon>Cytophagia</taxon>
        <taxon>Cytophagales</taxon>
        <taxon>Spirosomataceae</taxon>
        <taxon>Fibrella</taxon>
    </lineage>
</organism>
<evidence type="ECO:0000256" key="1">
    <source>
        <dbReference type="SAM" id="SignalP"/>
    </source>
</evidence>
<dbReference type="SUPFAM" id="SSF56601">
    <property type="entry name" value="beta-lactamase/transpeptidase-like"/>
    <property type="match status" value="1"/>
</dbReference>
<proteinExistence type="predicted"/>
<gene>
    <name evidence="3" type="ORF">FAES_4147</name>
</gene>
<dbReference type="RefSeq" id="WP_015333246.1">
    <property type="nucleotide sequence ID" value="NC_020054.1"/>
</dbReference>
<feature type="domain" description="Beta-lactamase-related" evidence="2">
    <location>
        <begin position="45"/>
        <end position="412"/>
    </location>
</feature>
<dbReference type="AlphaFoldDB" id="I0KDE4"/>
<evidence type="ECO:0000313" key="3">
    <source>
        <dbReference type="EMBL" id="CCH02147.1"/>
    </source>
</evidence>
<dbReference type="Pfam" id="PF00144">
    <property type="entry name" value="Beta-lactamase"/>
    <property type="match status" value="1"/>
</dbReference>
<keyword evidence="1" id="KW-0732">Signal</keyword>
<evidence type="ECO:0000259" key="2">
    <source>
        <dbReference type="Pfam" id="PF00144"/>
    </source>
</evidence>
<dbReference type="KEGG" id="fae:FAES_4147"/>
<sequence>MTRHILLLGAFLLTRQLAVAQSYTIKEVAAPAAAGFSAERLQRMDRFLQQYVADQKQAGVIGFISRNGQIIYYKAFGKNGPKKDQSLQRDAIFRIASQTKAITSLAVLMLLEEGRFLLDDPISAYIPAFRNPVVLDKFNEKDSSYTTKPARSEISIRQLLTHTSGLSYTSIGTKEANAIYAKANIPSGIGTPFFSLSASVNALAKLPLMHNPGERFTYSLSTDVLGRLVEVLSGQSLDQFFRTRIFEPLGMSDTYFYLPPAKHARLATLYAENQQRQPVAMAMQGNQSPDYPNQAGQYFSGGAGLVSTASDYAIFLQMLLNGGHYNGKVLLAPSTVRMMLSNQIGNLSIGDRKFGLGFALATAQTAARLPNSEGTFDWGGFFGTNYWADPQTGVIGMVITQKVPNSFNDLNDKFKMLVYQALVGTPAGTSVSTNGATATAAKKP</sequence>
<keyword evidence="4" id="KW-1185">Reference proteome</keyword>
<name>I0KDE4_9BACT</name>
<evidence type="ECO:0000313" key="4">
    <source>
        <dbReference type="Proteomes" id="UP000011058"/>
    </source>
</evidence>
<dbReference type="PANTHER" id="PTHR43283">
    <property type="entry name" value="BETA-LACTAMASE-RELATED"/>
    <property type="match status" value="1"/>
</dbReference>
<dbReference type="Proteomes" id="UP000011058">
    <property type="component" value="Chromosome"/>
</dbReference>
<dbReference type="InterPro" id="IPR012338">
    <property type="entry name" value="Beta-lactam/transpept-like"/>
</dbReference>
<feature type="chain" id="PRO_5003630629" description="Beta-lactamase-related domain-containing protein" evidence="1">
    <location>
        <begin position="21"/>
        <end position="444"/>
    </location>
</feature>
<feature type="signal peptide" evidence="1">
    <location>
        <begin position="1"/>
        <end position="20"/>
    </location>
</feature>
<dbReference type="InterPro" id="IPR001466">
    <property type="entry name" value="Beta-lactam-related"/>
</dbReference>
<accession>I0KDE4</accession>
<protein>
    <recommendedName>
        <fullName evidence="2">Beta-lactamase-related domain-containing protein</fullName>
    </recommendedName>
</protein>
<dbReference type="OrthoDB" id="1522765at2"/>
<dbReference type="PANTHER" id="PTHR43283:SF3">
    <property type="entry name" value="BETA-LACTAMASE FAMILY PROTEIN (AFU_ORTHOLOGUE AFUA_5G07500)"/>
    <property type="match status" value="1"/>
</dbReference>
<dbReference type="InterPro" id="IPR050789">
    <property type="entry name" value="Diverse_Enzym_Activities"/>
</dbReference>